<dbReference type="SUPFAM" id="SSF51126">
    <property type="entry name" value="Pectin lyase-like"/>
    <property type="match status" value="1"/>
</dbReference>
<organism evidence="1">
    <name type="scientific">marine sediment metagenome</name>
    <dbReference type="NCBI Taxonomy" id="412755"/>
    <lineage>
        <taxon>unclassified sequences</taxon>
        <taxon>metagenomes</taxon>
        <taxon>ecological metagenomes</taxon>
    </lineage>
</organism>
<dbReference type="InterPro" id="IPR012334">
    <property type="entry name" value="Pectin_lyas_fold"/>
</dbReference>
<proteinExistence type="predicted"/>
<name>X0X9M5_9ZZZZ</name>
<accession>X0X9M5</accession>
<feature type="non-terminal residue" evidence="1">
    <location>
        <position position="93"/>
    </location>
</feature>
<protein>
    <recommendedName>
        <fullName evidence="2">Pectate lyase superfamily protein domain-containing protein</fullName>
    </recommendedName>
</protein>
<dbReference type="Gene3D" id="2.160.20.10">
    <property type="entry name" value="Single-stranded right-handed beta-helix, Pectin lyase-like"/>
    <property type="match status" value="1"/>
</dbReference>
<dbReference type="InterPro" id="IPR011050">
    <property type="entry name" value="Pectin_lyase_fold/virulence"/>
</dbReference>
<comment type="caution">
    <text evidence="1">The sequence shown here is derived from an EMBL/GenBank/DDBJ whole genome shotgun (WGS) entry which is preliminary data.</text>
</comment>
<dbReference type="AlphaFoldDB" id="X0X9M5"/>
<sequence length="93" mass="10055">MREITLLWLIAFLTLAFTIQSASAAELMTWYVDDDASADFDNIQNAINAASPGDAIQVAPGTYWENVVINKQLKLLGDDPNTTIIDGGGNSHT</sequence>
<gene>
    <name evidence="1" type="ORF">S01H1_47452</name>
</gene>
<evidence type="ECO:0008006" key="2">
    <source>
        <dbReference type="Google" id="ProtNLM"/>
    </source>
</evidence>
<evidence type="ECO:0000313" key="1">
    <source>
        <dbReference type="EMBL" id="GAG21646.1"/>
    </source>
</evidence>
<reference evidence="1" key="1">
    <citation type="journal article" date="2014" name="Front. Microbiol.">
        <title>High frequency of phylogenetically diverse reductive dehalogenase-homologous genes in deep subseafloor sedimentary metagenomes.</title>
        <authorList>
            <person name="Kawai M."/>
            <person name="Futagami T."/>
            <person name="Toyoda A."/>
            <person name="Takaki Y."/>
            <person name="Nishi S."/>
            <person name="Hori S."/>
            <person name="Arai W."/>
            <person name="Tsubouchi T."/>
            <person name="Morono Y."/>
            <person name="Uchiyama I."/>
            <person name="Ito T."/>
            <person name="Fujiyama A."/>
            <person name="Inagaki F."/>
            <person name="Takami H."/>
        </authorList>
    </citation>
    <scope>NUCLEOTIDE SEQUENCE</scope>
    <source>
        <strain evidence="1">Expedition CK06-06</strain>
    </source>
</reference>
<dbReference type="EMBL" id="BARS01030424">
    <property type="protein sequence ID" value="GAG21646.1"/>
    <property type="molecule type" value="Genomic_DNA"/>
</dbReference>